<feature type="compositionally biased region" description="Basic residues" evidence="8">
    <location>
        <begin position="29"/>
        <end position="45"/>
    </location>
</feature>
<keyword evidence="3" id="KW-0158">Chromosome</keyword>
<keyword evidence="4" id="KW-0489">Methyltransferase</keyword>
<evidence type="ECO:0000256" key="2">
    <source>
        <dbReference type="ARBA" id="ARBA00004286"/>
    </source>
</evidence>
<accession>A0A6A7BXG5</accession>
<protein>
    <submittedName>
        <fullName evidence="12">SET domain-containing protein</fullName>
    </submittedName>
</protein>
<dbReference type="GO" id="GO:0005694">
    <property type="term" value="C:chromosome"/>
    <property type="evidence" value="ECO:0007669"/>
    <property type="project" value="UniProtKB-SubCell"/>
</dbReference>
<keyword evidence="13" id="KW-1185">Reference proteome</keyword>
<dbReference type="GO" id="GO:0032259">
    <property type="term" value="P:methylation"/>
    <property type="evidence" value="ECO:0007669"/>
    <property type="project" value="UniProtKB-KW"/>
</dbReference>
<reference evidence="12" key="1">
    <citation type="journal article" date="2020" name="Stud. Mycol.">
        <title>101 Dothideomycetes genomes: a test case for predicting lifestyles and emergence of pathogens.</title>
        <authorList>
            <person name="Haridas S."/>
            <person name="Albert R."/>
            <person name="Binder M."/>
            <person name="Bloem J."/>
            <person name="Labutti K."/>
            <person name="Salamov A."/>
            <person name="Andreopoulos B."/>
            <person name="Baker S."/>
            <person name="Barry K."/>
            <person name="Bills G."/>
            <person name="Bluhm B."/>
            <person name="Cannon C."/>
            <person name="Castanera R."/>
            <person name="Culley D."/>
            <person name="Daum C."/>
            <person name="Ezra D."/>
            <person name="Gonzalez J."/>
            <person name="Henrissat B."/>
            <person name="Kuo A."/>
            <person name="Liang C."/>
            <person name="Lipzen A."/>
            <person name="Lutzoni F."/>
            <person name="Magnuson J."/>
            <person name="Mondo S."/>
            <person name="Nolan M."/>
            <person name="Ohm R."/>
            <person name="Pangilinan J."/>
            <person name="Park H.-J."/>
            <person name="Ramirez L."/>
            <person name="Alfaro M."/>
            <person name="Sun H."/>
            <person name="Tritt A."/>
            <person name="Yoshinaga Y."/>
            <person name="Zwiers L.-H."/>
            <person name="Turgeon B."/>
            <person name="Goodwin S."/>
            <person name="Spatafora J."/>
            <person name="Crous P."/>
            <person name="Grigoriev I."/>
        </authorList>
    </citation>
    <scope>NUCLEOTIDE SEQUENCE</scope>
    <source>
        <strain evidence="12">CBS 480.64</strain>
    </source>
</reference>
<keyword evidence="6" id="KW-0949">S-adenosyl-L-methionine</keyword>
<evidence type="ECO:0000259" key="10">
    <source>
        <dbReference type="PROSITE" id="PS50868"/>
    </source>
</evidence>
<dbReference type="Pfam" id="PF17907">
    <property type="entry name" value="AWS"/>
    <property type="match status" value="1"/>
</dbReference>
<organism evidence="12 13">
    <name type="scientific">Piedraia hortae CBS 480.64</name>
    <dbReference type="NCBI Taxonomy" id="1314780"/>
    <lineage>
        <taxon>Eukaryota</taxon>
        <taxon>Fungi</taxon>
        <taxon>Dikarya</taxon>
        <taxon>Ascomycota</taxon>
        <taxon>Pezizomycotina</taxon>
        <taxon>Dothideomycetes</taxon>
        <taxon>Dothideomycetidae</taxon>
        <taxon>Capnodiales</taxon>
        <taxon>Piedraiaceae</taxon>
        <taxon>Piedraia</taxon>
    </lineage>
</organism>
<dbReference type="PANTHER" id="PTHR22884">
    <property type="entry name" value="SET DOMAIN PROTEINS"/>
    <property type="match status" value="1"/>
</dbReference>
<dbReference type="Gene3D" id="2.170.270.10">
    <property type="entry name" value="SET domain"/>
    <property type="match status" value="1"/>
</dbReference>
<feature type="domain" description="SET" evidence="9">
    <location>
        <begin position="170"/>
        <end position="286"/>
    </location>
</feature>
<evidence type="ECO:0000256" key="8">
    <source>
        <dbReference type="SAM" id="MobiDB-lite"/>
    </source>
</evidence>
<evidence type="ECO:0000256" key="3">
    <source>
        <dbReference type="ARBA" id="ARBA00022454"/>
    </source>
</evidence>
<feature type="domain" description="AWS" evidence="11">
    <location>
        <begin position="106"/>
        <end position="159"/>
    </location>
</feature>
<gene>
    <name evidence="12" type="ORF">K470DRAFT_258628</name>
</gene>
<evidence type="ECO:0000256" key="1">
    <source>
        <dbReference type="ARBA" id="ARBA00004123"/>
    </source>
</evidence>
<evidence type="ECO:0000259" key="9">
    <source>
        <dbReference type="PROSITE" id="PS50280"/>
    </source>
</evidence>
<dbReference type="Pfam" id="PF00856">
    <property type="entry name" value="SET"/>
    <property type="match status" value="1"/>
</dbReference>
<feature type="domain" description="Post-SET" evidence="10">
    <location>
        <begin position="293"/>
        <end position="309"/>
    </location>
</feature>
<sequence>MESKPSETTKMTKNWLQEGLYVGKDNGARKRQHNRKYPSSRRRTNNNRFKLNLPMFKYMEKQRDFTIPYEIFSISATKAKPKGWHRVSRNRLIGDAKSEWANEEQYVSSACNCKAPEGSEQQPGCGDLCINRVMQYECSPKNCKLSPEACGNRPFAELAARLKKGGAYDIGVEIIQTADRGFGVRACRSFAPGQIIMEYTGEVITEDECQRRIREDYKDVKCYYLMELAHGLIIDGMKGNMARFINHSCEPNCEIRMVTVNGMLRLGVFAGDDGVSTGDELTYDYNFETCADSRLECYCGTPSCRGFLTKRRNLTELRLLKKEAALKRKAEEDAVVKTPTSIKEKVTVAAARTIKTPISNRRIIKENIAKGQMLTPDSLDRNAKDPFPRNLERKADSENGPPTKLVKASIQWFSWVPEAQLQSEKAAKDEAAKQTARALRLAAREKNQAVTVQVSQTTKTNQKVEIERKMVEFRMGENTKKIERVQKAGKTRTKAREKVTTSTPEVLVMQRPTRVRKMPPRMMMLLGE</sequence>
<evidence type="ECO:0000259" key="11">
    <source>
        <dbReference type="PROSITE" id="PS51215"/>
    </source>
</evidence>
<dbReference type="InterPro" id="IPR050777">
    <property type="entry name" value="SET2_Histone-Lys_MeTrsfase"/>
</dbReference>
<dbReference type="InterPro" id="IPR046341">
    <property type="entry name" value="SET_dom_sf"/>
</dbReference>
<dbReference type="OrthoDB" id="422362at2759"/>
<evidence type="ECO:0000313" key="13">
    <source>
        <dbReference type="Proteomes" id="UP000799421"/>
    </source>
</evidence>
<dbReference type="SMART" id="SM00317">
    <property type="entry name" value="SET"/>
    <property type="match status" value="1"/>
</dbReference>
<dbReference type="SMART" id="SM00570">
    <property type="entry name" value="AWS"/>
    <property type="match status" value="1"/>
</dbReference>
<dbReference type="PROSITE" id="PS50280">
    <property type="entry name" value="SET"/>
    <property type="match status" value="1"/>
</dbReference>
<dbReference type="PROSITE" id="PS51215">
    <property type="entry name" value="AWS"/>
    <property type="match status" value="1"/>
</dbReference>
<evidence type="ECO:0000313" key="12">
    <source>
        <dbReference type="EMBL" id="KAF2859783.1"/>
    </source>
</evidence>
<dbReference type="InterPro" id="IPR003616">
    <property type="entry name" value="Post-SET_dom"/>
</dbReference>
<evidence type="ECO:0000256" key="4">
    <source>
        <dbReference type="ARBA" id="ARBA00022603"/>
    </source>
</evidence>
<feature type="compositionally biased region" description="Basic and acidic residues" evidence="8">
    <location>
        <begin position="378"/>
        <end position="397"/>
    </location>
</feature>
<dbReference type="InterPro" id="IPR001214">
    <property type="entry name" value="SET_dom"/>
</dbReference>
<dbReference type="GO" id="GO:0042054">
    <property type="term" value="F:histone methyltransferase activity"/>
    <property type="evidence" value="ECO:0007669"/>
    <property type="project" value="InterPro"/>
</dbReference>
<evidence type="ECO:0000256" key="6">
    <source>
        <dbReference type="ARBA" id="ARBA00022691"/>
    </source>
</evidence>
<name>A0A6A7BXG5_9PEZI</name>
<dbReference type="EMBL" id="MU005989">
    <property type="protein sequence ID" value="KAF2859783.1"/>
    <property type="molecule type" value="Genomic_DNA"/>
</dbReference>
<proteinExistence type="predicted"/>
<keyword evidence="5" id="KW-0808">Transferase</keyword>
<dbReference type="SUPFAM" id="SSF82199">
    <property type="entry name" value="SET domain"/>
    <property type="match status" value="1"/>
</dbReference>
<dbReference type="PROSITE" id="PS50868">
    <property type="entry name" value="POST_SET"/>
    <property type="match status" value="1"/>
</dbReference>
<dbReference type="GO" id="GO:0005634">
    <property type="term" value="C:nucleus"/>
    <property type="evidence" value="ECO:0007669"/>
    <property type="project" value="UniProtKB-SubCell"/>
</dbReference>
<dbReference type="InterPro" id="IPR006560">
    <property type="entry name" value="AWS_dom"/>
</dbReference>
<evidence type="ECO:0000256" key="7">
    <source>
        <dbReference type="ARBA" id="ARBA00023242"/>
    </source>
</evidence>
<keyword evidence="7" id="KW-0539">Nucleus</keyword>
<comment type="subcellular location">
    <subcellularLocation>
        <location evidence="2">Chromosome</location>
    </subcellularLocation>
    <subcellularLocation>
        <location evidence="1">Nucleus</location>
    </subcellularLocation>
</comment>
<dbReference type="AlphaFoldDB" id="A0A6A7BXG5"/>
<dbReference type="Proteomes" id="UP000799421">
    <property type="component" value="Unassembled WGS sequence"/>
</dbReference>
<feature type="region of interest" description="Disordered" evidence="8">
    <location>
        <begin position="374"/>
        <end position="403"/>
    </location>
</feature>
<evidence type="ECO:0000256" key="5">
    <source>
        <dbReference type="ARBA" id="ARBA00022679"/>
    </source>
</evidence>
<feature type="region of interest" description="Disordered" evidence="8">
    <location>
        <begin position="22"/>
        <end position="45"/>
    </location>
</feature>